<evidence type="ECO:0000256" key="1">
    <source>
        <dbReference type="ARBA" id="ARBA00022741"/>
    </source>
</evidence>
<keyword evidence="1" id="KW-0547">Nucleotide-binding</keyword>
<keyword evidence="10" id="KW-1185">Reference proteome</keyword>
<dbReference type="CDD" id="cd18791">
    <property type="entry name" value="SF2_C_RHA"/>
    <property type="match status" value="1"/>
</dbReference>
<dbReference type="Pfam" id="PF04408">
    <property type="entry name" value="WHD_HA2"/>
    <property type="match status" value="1"/>
</dbReference>
<evidence type="ECO:0000313" key="9">
    <source>
        <dbReference type="EMBL" id="CAK0907004.1"/>
    </source>
</evidence>
<sequence length="640" mass="71178">VIVCVGETGSGKTTQLTQYLYEAGYSANGQIGCTQPRRVAAVSVAKRVSEEFGCELGKEVGYSIRFEDVSCDQTIIKYMTDGVLLREVLFEPDLDRYCAVIMDEAHERSLNTDVLFGILRQVVARRNDFRLIITSATMDSDKFAAFFGNVPVFTIPGRTFPVDTLFARTTAQDYVDAAVQQALAIHVGQDAGDILIFMTGQEDIEATCVLLADRVSQVGEDVPGLTILPIYSQLPSDMQAKIFESSDKRKIIVATNIAETSLTVDGIKYVIDSGYCKLKVYNPKRGGGWAWTACRSRRSRRRTPTSDGAALAVQAVHRGRVLLRAPAHDHPRDPEETNLSNVVLLLKSMGVKNLLEFGFMDPPPQETILTSMFQLWMLGALDNLGDITALGNKMAQFPLDPALSKMLITANELGCSAEIMTIVSMLSVPSIFFRPKDRLLGDLVGMRARFFTPESDHLTMLNVYQQDWWTTNGFSAKWCTDHFVHQKSLKKVREVRGQLEDILQQQKITPSSCGTDWDRHRRDLRGLLPQRGEAPRHRRVRQPADAHPGPAAPDERAVRPGVHPGLRRLPRGNVHHKGVHEHGDGGGALLAGGAGADVLLREGLESGSDAHTKLRQEAEMKRQMEYQQKMRDDLDRQLRQ</sequence>
<dbReference type="Gene3D" id="3.40.50.300">
    <property type="entry name" value="P-loop containing nucleotide triphosphate hydrolases"/>
    <property type="match status" value="2"/>
</dbReference>
<dbReference type="PANTHER" id="PTHR18934">
    <property type="entry name" value="ATP-DEPENDENT RNA HELICASE"/>
    <property type="match status" value="1"/>
</dbReference>
<evidence type="ECO:0000256" key="2">
    <source>
        <dbReference type="ARBA" id="ARBA00022801"/>
    </source>
</evidence>
<feature type="domain" description="Helicase C-terminal" evidence="8">
    <location>
        <begin position="178"/>
        <end position="350"/>
    </location>
</feature>
<dbReference type="Pfam" id="PF00271">
    <property type="entry name" value="Helicase_C"/>
    <property type="match status" value="1"/>
</dbReference>
<feature type="compositionally biased region" description="Basic residues" evidence="6">
    <location>
        <begin position="565"/>
        <end position="579"/>
    </location>
</feature>
<dbReference type="InterPro" id="IPR011545">
    <property type="entry name" value="DEAD/DEAH_box_helicase_dom"/>
</dbReference>
<proteinExistence type="inferred from homology"/>
<dbReference type="SMART" id="SM00847">
    <property type="entry name" value="HA2"/>
    <property type="match status" value="1"/>
</dbReference>
<dbReference type="Pfam" id="PF00270">
    <property type="entry name" value="DEAD"/>
    <property type="match status" value="1"/>
</dbReference>
<dbReference type="InterPro" id="IPR007502">
    <property type="entry name" value="Helicase-assoc_dom"/>
</dbReference>
<feature type="non-terminal residue" evidence="9">
    <location>
        <position position="640"/>
    </location>
</feature>
<dbReference type="PROSITE" id="PS51192">
    <property type="entry name" value="HELICASE_ATP_BIND_1"/>
    <property type="match status" value="1"/>
</dbReference>
<dbReference type="Gene3D" id="1.20.120.1080">
    <property type="match status" value="1"/>
</dbReference>
<evidence type="ECO:0000259" key="8">
    <source>
        <dbReference type="PROSITE" id="PS51194"/>
    </source>
</evidence>
<accession>A0ABN9Y6Y2</accession>
<comment type="caution">
    <text evidence="9">The sequence shown here is derived from an EMBL/GenBank/DDBJ whole genome shotgun (WGS) entry which is preliminary data.</text>
</comment>
<dbReference type="InterPro" id="IPR048333">
    <property type="entry name" value="HA2_WH"/>
</dbReference>
<evidence type="ECO:0000256" key="4">
    <source>
        <dbReference type="ARBA" id="ARBA00022840"/>
    </source>
</evidence>
<dbReference type="SUPFAM" id="SSF52540">
    <property type="entry name" value="P-loop containing nucleoside triphosphate hydrolases"/>
    <property type="match status" value="1"/>
</dbReference>
<feature type="non-terminal residue" evidence="9">
    <location>
        <position position="1"/>
    </location>
</feature>
<dbReference type="PANTHER" id="PTHR18934:SF91">
    <property type="entry name" value="PRE-MRNA-SPLICING FACTOR ATP-DEPENDENT RNA HELICASE PRP16"/>
    <property type="match status" value="1"/>
</dbReference>
<protein>
    <recommendedName>
        <fullName evidence="11">RNA helicase</fullName>
    </recommendedName>
</protein>
<dbReference type="InterPro" id="IPR014001">
    <property type="entry name" value="Helicase_ATP-bd"/>
</dbReference>
<feature type="domain" description="Helicase ATP-binding" evidence="7">
    <location>
        <begin position="1"/>
        <end position="156"/>
    </location>
</feature>
<feature type="region of interest" description="Disordered" evidence="6">
    <location>
        <begin position="527"/>
        <end position="587"/>
    </location>
</feature>
<evidence type="ECO:0008006" key="11">
    <source>
        <dbReference type="Google" id="ProtNLM"/>
    </source>
</evidence>
<name>A0ABN9Y6Y2_9DINO</name>
<dbReference type="SMART" id="SM00487">
    <property type="entry name" value="DEXDc"/>
    <property type="match status" value="1"/>
</dbReference>
<evidence type="ECO:0000259" key="7">
    <source>
        <dbReference type="PROSITE" id="PS51192"/>
    </source>
</evidence>
<evidence type="ECO:0000256" key="6">
    <source>
        <dbReference type="SAM" id="MobiDB-lite"/>
    </source>
</evidence>
<feature type="region of interest" description="Disordered" evidence="6">
    <location>
        <begin position="606"/>
        <end position="640"/>
    </location>
</feature>
<keyword evidence="4" id="KW-0067">ATP-binding</keyword>
<evidence type="ECO:0000313" key="10">
    <source>
        <dbReference type="Proteomes" id="UP001189429"/>
    </source>
</evidence>
<dbReference type="PROSITE" id="PS51194">
    <property type="entry name" value="HELICASE_CTER"/>
    <property type="match status" value="1"/>
</dbReference>
<dbReference type="InterPro" id="IPR001650">
    <property type="entry name" value="Helicase_C-like"/>
</dbReference>
<keyword evidence="2" id="KW-0378">Hydrolase</keyword>
<reference evidence="9" key="1">
    <citation type="submission" date="2023-10" db="EMBL/GenBank/DDBJ databases">
        <authorList>
            <person name="Chen Y."/>
            <person name="Shah S."/>
            <person name="Dougan E. K."/>
            <person name="Thang M."/>
            <person name="Chan C."/>
        </authorList>
    </citation>
    <scope>NUCLEOTIDE SEQUENCE [LARGE SCALE GENOMIC DNA]</scope>
</reference>
<dbReference type="EMBL" id="CAUYUJ010021783">
    <property type="protein sequence ID" value="CAK0907004.1"/>
    <property type="molecule type" value="Genomic_DNA"/>
</dbReference>
<organism evidence="9 10">
    <name type="scientific">Prorocentrum cordatum</name>
    <dbReference type="NCBI Taxonomy" id="2364126"/>
    <lineage>
        <taxon>Eukaryota</taxon>
        <taxon>Sar</taxon>
        <taxon>Alveolata</taxon>
        <taxon>Dinophyceae</taxon>
        <taxon>Prorocentrales</taxon>
        <taxon>Prorocentraceae</taxon>
        <taxon>Prorocentrum</taxon>
    </lineage>
</organism>
<evidence type="ECO:0000256" key="5">
    <source>
        <dbReference type="ARBA" id="ARBA00038040"/>
    </source>
</evidence>
<dbReference type="SMART" id="SM00490">
    <property type="entry name" value="HELICc"/>
    <property type="match status" value="1"/>
</dbReference>
<dbReference type="Proteomes" id="UP001189429">
    <property type="component" value="Unassembled WGS sequence"/>
</dbReference>
<gene>
    <name evidence="9" type="ORF">PCOR1329_LOCUS82147</name>
</gene>
<dbReference type="InterPro" id="IPR027417">
    <property type="entry name" value="P-loop_NTPase"/>
</dbReference>
<evidence type="ECO:0000256" key="3">
    <source>
        <dbReference type="ARBA" id="ARBA00022806"/>
    </source>
</evidence>
<keyword evidence="3" id="KW-0347">Helicase</keyword>
<dbReference type="Pfam" id="PF21010">
    <property type="entry name" value="HA2_C"/>
    <property type="match status" value="1"/>
</dbReference>
<comment type="similarity">
    <text evidence="5">Belongs to the DEAD box helicase family. DEAH subfamily. PRP16 sub-subfamily.</text>
</comment>